<dbReference type="OrthoDB" id="37081at2"/>
<dbReference type="InterPro" id="IPR028082">
    <property type="entry name" value="Peripla_BP_I"/>
</dbReference>
<dbReference type="STRING" id="640635.SAMN04489806_2553"/>
<dbReference type="EMBL" id="FNRY01000001">
    <property type="protein sequence ID" value="SEC08487.1"/>
    <property type="molecule type" value="Genomic_DNA"/>
</dbReference>
<accession>A0A1H4PLZ7</accession>
<dbReference type="PRINTS" id="PR00036">
    <property type="entry name" value="HTHLACI"/>
</dbReference>
<dbReference type="InterPro" id="IPR001761">
    <property type="entry name" value="Peripla_BP/Lac1_sug-bd_dom"/>
</dbReference>
<dbReference type="CDD" id="cd06267">
    <property type="entry name" value="PBP1_LacI_sugar_binding-like"/>
    <property type="match status" value="1"/>
</dbReference>
<dbReference type="Gene3D" id="3.40.50.2300">
    <property type="match status" value="2"/>
</dbReference>
<keyword evidence="3" id="KW-0804">Transcription</keyword>
<gene>
    <name evidence="5" type="ORF">SAMN04489806_2553</name>
</gene>
<keyword evidence="6" id="KW-1185">Reference proteome</keyword>
<dbReference type="CDD" id="cd01392">
    <property type="entry name" value="HTH_LacI"/>
    <property type="match status" value="1"/>
</dbReference>
<dbReference type="SUPFAM" id="SSF47413">
    <property type="entry name" value="lambda repressor-like DNA-binding domains"/>
    <property type="match status" value="1"/>
</dbReference>
<evidence type="ECO:0000313" key="6">
    <source>
        <dbReference type="Proteomes" id="UP000199183"/>
    </source>
</evidence>
<dbReference type="SMART" id="SM00354">
    <property type="entry name" value="HTH_LACI"/>
    <property type="match status" value="1"/>
</dbReference>
<feature type="domain" description="HTH lacI-type" evidence="4">
    <location>
        <begin position="2"/>
        <end position="55"/>
    </location>
</feature>
<evidence type="ECO:0000256" key="1">
    <source>
        <dbReference type="ARBA" id="ARBA00023015"/>
    </source>
</evidence>
<dbReference type="PROSITE" id="PS00356">
    <property type="entry name" value="HTH_LACI_1"/>
    <property type="match status" value="1"/>
</dbReference>
<dbReference type="InterPro" id="IPR000843">
    <property type="entry name" value="HTH_LacI"/>
</dbReference>
<sequence length="319" mass="33741">MSTIYDVAALAQVSPATVSRVINGSSVSPEKAERVRAAAEELSFVPNRTARSLRRRSSNMIALVIPDIENPFFTVIARGVEDRAREAGYSVVLCNTDEDSTKEAAYFDIAVLEHMAGVIVAPASDASDLDRIASAGRPLVAVDRRSHDRRVDSVVIDNPAAGREATEALIAQGRRRIACITGPESVETAQLRLEGWRSSMTAHGLDTAGLERHADFRVLGGRAAMRELLALPQPPDAVVATNNMMAIGALQALHEGGIRSGDIAVASLGDLPSAPVMPENTLVIDLPARALGITAAEVLLRRIAGTESAPETIVLGTGD</sequence>
<dbReference type="PANTHER" id="PTHR30146:SF109">
    <property type="entry name" value="HTH-TYPE TRANSCRIPTIONAL REGULATOR GALS"/>
    <property type="match status" value="1"/>
</dbReference>
<protein>
    <submittedName>
        <fullName evidence="5">Transcriptional regulator, LacI family</fullName>
    </submittedName>
</protein>
<dbReference type="GO" id="GO:0003700">
    <property type="term" value="F:DNA-binding transcription factor activity"/>
    <property type="evidence" value="ECO:0007669"/>
    <property type="project" value="TreeGrafter"/>
</dbReference>
<evidence type="ECO:0000256" key="2">
    <source>
        <dbReference type="ARBA" id="ARBA00023125"/>
    </source>
</evidence>
<dbReference type="InterPro" id="IPR010982">
    <property type="entry name" value="Lambda_DNA-bd_dom_sf"/>
</dbReference>
<evidence type="ECO:0000313" key="5">
    <source>
        <dbReference type="EMBL" id="SEC08487.1"/>
    </source>
</evidence>
<keyword evidence="2" id="KW-0238">DNA-binding</keyword>
<keyword evidence="1" id="KW-0805">Transcription regulation</keyword>
<dbReference type="Proteomes" id="UP000199183">
    <property type="component" value="Unassembled WGS sequence"/>
</dbReference>
<dbReference type="SUPFAM" id="SSF53822">
    <property type="entry name" value="Periplasmic binding protein-like I"/>
    <property type="match status" value="1"/>
</dbReference>
<dbReference type="Pfam" id="PF00532">
    <property type="entry name" value="Peripla_BP_1"/>
    <property type="match status" value="1"/>
</dbReference>
<dbReference type="RefSeq" id="WP_091185011.1">
    <property type="nucleotide sequence ID" value="NZ_FNRY01000001.1"/>
</dbReference>
<evidence type="ECO:0000256" key="3">
    <source>
        <dbReference type="ARBA" id="ARBA00023163"/>
    </source>
</evidence>
<dbReference type="GO" id="GO:0000976">
    <property type="term" value="F:transcription cis-regulatory region binding"/>
    <property type="evidence" value="ECO:0007669"/>
    <property type="project" value="TreeGrafter"/>
</dbReference>
<organism evidence="5 6">
    <name type="scientific">Paramicrobacterium humi</name>
    <dbReference type="NCBI Taxonomy" id="640635"/>
    <lineage>
        <taxon>Bacteria</taxon>
        <taxon>Bacillati</taxon>
        <taxon>Actinomycetota</taxon>
        <taxon>Actinomycetes</taxon>
        <taxon>Micrococcales</taxon>
        <taxon>Microbacteriaceae</taxon>
        <taxon>Paramicrobacterium</taxon>
    </lineage>
</organism>
<dbReference type="PANTHER" id="PTHR30146">
    <property type="entry name" value="LACI-RELATED TRANSCRIPTIONAL REPRESSOR"/>
    <property type="match status" value="1"/>
</dbReference>
<dbReference type="Gene3D" id="1.10.260.40">
    <property type="entry name" value="lambda repressor-like DNA-binding domains"/>
    <property type="match status" value="1"/>
</dbReference>
<name>A0A1H4PLZ7_9MICO</name>
<dbReference type="AlphaFoldDB" id="A0A1H4PLZ7"/>
<evidence type="ECO:0000259" key="4">
    <source>
        <dbReference type="PROSITE" id="PS50932"/>
    </source>
</evidence>
<dbReference type="PROSITE" id="PS50932">
    <property type="entry name" value="HTH_LACI_2"/>
    <property type="match status" value="1"/>
</dbReference>
<dbReference type="Pfam" id="PF00356">
    <property type="entry name" value="LacI"/>
    <property type="match status" value="1"/>
</dbReference>
<reference evidence="5 6" key="1">
    <citation type="submission" date="2016-10" db="EMBL/GenBank/DDBJ databases">
        <authorList>
            <person name="de Groot N.N."/>
        </authorList>
    </citation>
    <scope>NUCLEOTIDE SEQUENCE [LARGE SCALE GENOMIC DNA]</scope>
    <source>
        <strain evidence="5 6">DSM 21799</strain>
    </source>
</reference>
<proteinExistence type="predicted"/>